<dbReference type="AlphaFoldDB" id="A0A381XL19"/>
<dbReference type="EMBL" id="UINC01015569">
    <property type="protein sequence ID" value="SVA65465.1"/>
    <property type="molecule type" value="Genomic_DNA"/>
</dbReference>
<feature type="non-terminal residue" evidence="1">
    <location>
        <position position="1"/>
    </location>
</feature>
<reference evidence="1" key="1">
    <citation type="submission" date="2018-05" db="EMBL/GenBank/DDBJ databases">
        <authorList>
            <person name="Lanie J.A."/>
            <person name="Ng W.-L."/>
            <person name="Kazmierczak K.M."/>
            <person name="Andrzejewski T.M."/>
            <person name="Davidsen T.M."/>
            <person name="Wayne K.J."/>
            <person name="Tettelin H."/>
            <person name="Glass J.I."/>
            <person name="Rusch D."/>
            <person name="Podicherti R."/>
            <person name="Tsui H.-C.T."/>
            <person name="Winkler M.E."/>
        </authorList>
    </citation>
    <scope>NUCLEOTIDE SEQUENCE</scope>
</reference>
<name>A0A381XL19_9ZZZZ</name>
<proteinExistence type="predicted"/>
<gene>
    <name evidence="1" type="ORF">METZ01_LOCUS118319</name>
</gene>
<evidence type="ECO:0000313" key="1">
    <source>
        <dbReference type="EMBL" id="SVA65465.1"/>
    </source>
</evidence>
<accession>A0A381XL19</accession>
<organism evidence="1">
    <name type="scientific">marine metagenome</name>
    <dbReference type="NCBI Taxonomy" id="408172"/>
    <lineage>
        <taxon>unclassified sequences</taxon>
        <taxon>metagenomes</taxon>
        <taxon>ecological metagenomes</taxon>
    </lineage>
</organism>
<protein>
    <submittedName>
        <fullName evidence="1">Uncharacterized protein</fullName>
    </submittedName>
</protein>
<sequence>VSEDVPAPQAGDIYHYESAIHRLGQMYEQRFRNVSG</sequence>